<dbReference type="EMBL" id="CAVLEF010000010">
    <property type="protein sequence ID" value="CAK1548609.1"/>
    <property type="molecule type" value="Genomic_DNA"/>
</dbReference>
<proteinExistence type="predicted"/>
<dbReference type="PROSITE" id="PS00018">
    <property type="entry name" value="EF_HAND_1"/>
    <property type="match status" value="1"/>
</dbReference>
<organism evidence="1 2">
    <name type="scientific">Leptosia nina</name>
    <dbReference type="NCBI Taxonomy" id="320188"/>
    <lineage>
        <taxon>Eukaryota</taxon>
        <taxon>Metazoa</taxon>
        <taxon>Ecdysozoa</taxon>
        <taxon>Arthropoda</taxon>
        <taxon>Hexapoda</taxon>
        <taxon>Insecta</taxon>
        <taxon>Pterygota</taxon>
        <taxon>Neoptera</taxon>
        <taxon>Endopterygota</taxon>
        <taxon>Lepidoptera</taxon>
        <taxon>Glossata</taxon>
        <taxon>Ditrysia</taxon>
        <taxon>Papilionoidea</taxon>
        <taxon>Pieridae</taxon>
        <taxon>Pierinae</taxon>
        <taxon>Leptosia</taxon>
    </lineage>
</organism>
<reference evidence="1 2" key="1">
    <citation type="submission" date="2023-11" db="EMBL/GenBank/DDBJ databases">
        <authorList>
            <person name="Okamura Y."/>
        </authorList>
    </citation>
    <scope>NUCLEOTIDE SEQUENCE [LARGE SCALE GENOMIC DNA]</scope>
</reference>
<dbReference type="InterPro" id="IPR018247">
    <property type="entry name" value="EF_Hand_1_Ca_BS"/>
</dbReference>
<protein>
    <submittedName>
        <fullName evidence="1">Uncharacterized protein</fullName>
    </submittedName>
</protein>
<dbReference type="AlphaFoldDB" id="A0AAV1JI43"/>
<sequence length="187" mass="20466">MKNRNMGFNGYSGYAPPPMPYACYPCSGCGGGYDRCGCDDGFNNVNYVPYPVPVPMPSGGTIADPNLYPMPTDELTIIPSTPGQAVNPRDNEFSYAQWLDNYGLYNVNPERMMTFDGSPVPNYVNAPSSQPIVIVVDKDDDDKMDILDWLDLFTSFRNGNAGNPVYVPYPIPVPFCGCSCGNGGNYY</sequence>
<comment type="caution">
    <text evidence="1">The sequence shown here is derived from an EMBL/GenBank/DDBJ whole genome shotgun (WGS) entry which is preliminary data.</text>
</comment>
<evidence type="ECO:0000313" key="2">
    <source>
        <dbReference type="Proteomes" id="UP001497472"/>
    </source>
</evidence>
<name>A0AAV1JI43_9NEOP</name>
<evidence type="ECO:0000313" key="1">
    <source>
        <dbReference type="EMBL" id="CAK1548609.1"/>
    </source>
</evidence>
<accession>A0AAV1JI43</accession>
<dbReference type="Proteomes" id="UP001497472">
    <property type="component" value="Unassembled WGS sequence"/>
</dbReference>
<gene>
    <name evidence="1" type="ORF">LNINA_LOCUS7976</name>
</gene>
<keyword evidence="2" id="KW-1185">Reference proteome</keyword>